<sequence length="207" mass="22712">MDMPIYYTRAEYIETDTGNKVSRRATIAGPQNIILGGKTIISSGAIIRGDLRRTGPGHAVVISLGRYCLIGEGCVMRPPYKTYRGNFNYYPMKIGDHVHVGANTIVEAATIGNHVEIGKNCVIGKFTIIKDCAKIADNTVIPPNTVVPALALFAGSPGKHSVRAVNEDMKVTFAGQYVEDLPESTQEMAEAYTKQYYTRFQPLPNER</sequence>
<comment type="subcellular location">
    <subcellularLocation>
        <location evidence="1">Cytoplasm</location>
        <location evidence="1">Cytoskeleton</location>
    </subcellularLocation>
</comment>
<dbReference type="EMBL" id="KB467854">
    <property type="protein sequence ID" value="PCH35572.1"/>
    <property type="molecule type" value="Genomic_DNA"/>
</dbReference>
<dbReference type="Pfam" id="PF21711">
    <property type="entry name" value="DCTN5"/>
    <property type="match status" value="1"/>
</dbReference>
<evidence type="ECO:0000256" key="5">
    <source>
        <dbReference type="ARBA" id="ARBA00034865"/>
    </source>
</evidence>
<evidence type="ECO:0000313" key="7">
    <source>
        <dbReference type="Proteomes" id="UP000218811"/>
    </source>
</evidence>
<name>A0A2H3J017_WOLCO</name>
<dbReference type="OrthoDB" id="417208at2759"/>
<evidence type="ECO:0000256" key="2">
    <source>
        <dbReference type="ARBA" id="ARBA00022490"/>
    </source>
</evidence>
<evidence type="ECO:0000313" key="6">
    <source>
        <dbReference type="EMBL" id="PCH35572.1"/>
    </source>
</evidence>
<accession>A0A2H3J017</accession>
<dbReference type="InterPro" id="IPR011004">
    <property type="entry name" value="Trimer_LpxA-like_sf"/>
</dbReference>
<dbReference type="CDD" id="cd03359">
    <property type="entry name" value="LbH_Dynactin_5"/>
    <property type="match status" value="1"/>
</dbReference>
<dbReference type="PANTHER" id="PTHR46126:SF1">
    <property type="entry name" value="DYNACTIN SUBUNIT 5"/>
    <property type="match status" value="1"/>
</dbReference>
<keyword evidence="2" id="KW-0963">Cytoplasm</keyword>
<keyword evidence="3" id="KW-0206">Cytoskeleton</keyword>
<evidence type="ECO:0000256" key="1">
    <source>
        <dbReference type="ARBA" id="ARBA00004245"/>
    </source>
</evidence>
<dbReference type="GO" id="GO:0005869">
    <property type="term" value="C:dynactin complex"/>
    <property type="evidence" value="ECO:0007669"/>
    <property type="project" value="TreeGrafter"/>
</dbReference>
<dbReference type="OMA" id="SQIHGTQ"/>
<evidence type="ECO:0000256" key="3">
    <source>
        <dbReference type="ARBA" id="ARBA00023212"/>
    </source>
</evidence>
<dbReference type="Gene3D" id="2.160.10.10">
    <property type="entry name" value="Hexapeptide repeat proteins"/>
    <property type="match status" value="1"/>
</dbReference>
<evidence type="ECO:0000256" key="4">
    <source>
        <dbReference type="ARBA" id="ARBA00034706"/>
    </source>
</evidence>
<protein>
    <recommendedName>
        <fullName evidence="5">Dynactin subunit 5</fullName>
    </recommendedName>
</protein>
<dbReference type="Proteomes" id="UP000218811">
    <property type="component" value="Unassembled WGS sequence"/>
</dbReference>
<dbReference type="AlphaFoldDB" id="A0A2H3J017"/>
<reference evidence="6 7" key="1">
    <citation type="journal article" date="2012" name="Science">
        <title>The Paleozoic origin of enzymatic lignin decomposition reconstructed from 31 fungal genomes.</title>
        <authorList>
            <person name="Floudas D."/>
            <person name="Binder M."/>
            <person name="Riley R."/>
            <person name="Barry K."/>
            <person name="Blanchette R.A."/>
            <person name="Henrissat B."/>
            <person name="Martinez A.T."/>
            <person name="Otillar R."/>
            <person name="Spatafora J.W."/>
            <person name="Yadav J.S."/>
            <person name="Aerts A."/>
            <person name="Benoit I."/>
            <person name="Boyd A."/>
            <person name="Carlson A."/>
            <person name="Copeland A."/>
            <person name="Coutinho P.M."/>
            <person name="de Vries R.P."/>
            <person name="Ferreira P."/>
            <person name="Findley K."/>
            <person name="Foster B."/>
            <person name="Gaskell J."/>
            <person name="Glotzer D."/>
            <person name="Gorecki P."/>
            <person name="Heitman J."/>
            <person name="Hesse C."/>
            <person name="Hori C."/>
            <person name="Igarashi K."/>
            <person name="Jurgens J.A."/>
            <person name="Kallen N."/>
            <person name="Kersten P."/>
            <person name="Kohler A."/>
            <person name="Kuees U."/>
            <person name="Kumar T.K.A."/>
            <person name="Kuo A."/>
            <person name="LaButti K."/>
            <person name="Larrondo L.F."/>
            <person name="Lindquist E."/>
            <person name="Ling A."/>
            <person name="Lombard V."/>
            <person name="Lucas S."/>
            <person name="Lundell T."/>
            <person name="Martin R."/>
            <person name="McLaughlin D.J."/>
            <person name="Morgenstern I."/>
            <person name="Morin E."/>
            <person name="Murat C."/>
            <person name="Nagy L.G."/>
            <person name="Nolan M."/>
            <person name="Ohm R.A."/>
            <person name="Patyshakuliyeva A."/>
            <person name="Rokas A."/>
            <person name="Ruiz-Duenas F.J."/>
            <person name="Sabat G."/>
            <person name="Salamov A."/>
            <person name="Samejima M."/>
            <person name="Schmutz J."/>
            <person name="Slot J.C."/>
            <person name="St John F."/>
            <person name="Stenlid J."/>
            <person name="Sun H."/>
            <person name="Sun S."/>
            <person name="Syed K."/>
            <person name="Tsang A."/>
            <person name="Wiebenga A."/>
            <person name="Young D."/>
            <person name="Pisabarro A."/>
            <person name="Eastwood D.C."/>
            <person name="Martin F."/>
            <person name="Cullen D."/>
            <person name="Grigoriev I.V."/>
            <person name="Hibbett D.S."/>
        </authorList>
    </citation>
    <scope>NUCLEOTIDE SEQUENCE [LARGE SCALE GENOMIC DNA]</scope>
    <source>
        <strain evidence="6 7">MD-104</strain>
    </source>
</reference>
<dbReference type="SUPFAM" id="SSF51161">
    <property type="entry name" value="Trimeric LpxA-like enzymes"/>
    <property type="match status" value="1"/>
</dbReference>
<comment type="similarity">
    <text evidence="4">Belongs to the dynactin subunits 5/6 family. Dynactin subunit 5 subfamily.</text>
</comment>
<dbReference type="PANTHER" id="PTHR46126">
    <property type="entry name" value="DYNACTIN SUBUNIT 5"/>
    <property type="match status" value="1"/>
</dbReference>
<proteinExistence type="inferred from homology"/>
<keyword evidence="7" id="KW-1185">Reference proteome</keyword>
<dbReference type="InterPro" id="IPR047125">
    <property type="entry name" value="DCTN5"/>
</dbReference>
<gene>
    <name evidence="6" type="ORF">WOLCODRAFT_139950</name>
</gene>
<dbReference type="STRING" id="742152.A0A2H3J017"/>
<organism evidence="6 7">
    <name type="scientific">Wolfiporia cocos (strain MD-104)</name>
    <name type="common">Brown rot fungus</name>
    <dbReference type="NCBI Taxonomy" id="742152"/>
    <lineage>
        <taxon>Eukaryota</taxon>
        <taxon>Fungi</taxon>
        <taxon>Dikarya</taxon>
        <taxon>Basidiomycota</taxon>
        <taxon>Agaricomycotina</taxon>
        <taxon>Agaricomycetes</taxon>
        <taxon>Polyporales</taxon>
        <taxon>Phaeolaceae</taxon>
        <taxon>Wolfiporia</taxon>
    </lineage>
</organism>